<evidence type="ECO:0000313" key="2">
    <source>
        <dbReference type="EMBL" id="KAE8690624.1"/>
    </source>
</evidence>
<protein>
    <submittedName>
        <fullName evidence="2">Thiamine biosynthetic bifunctional enzyme BTH1</fullName>
    </submittedName>
</protein>
<dbReference type="GO" id="GO:0008902">
    <property type="term" value="F:hydroxymethylpyrimidine kinase activity"/>
    <property type="evidence" value="ECO:0007669"/>
    <property type="project" value="TreeGrafter"/>
</dbReference>
<dbReference type="Pfam" id="PF08543">
    <property type="entry name" value="Phos_pyr_kin"/>
    <property type="match status" value="1"/>
</dbReference>
<dbReference type="Proteomes" id="UP000436088">
    <property type="component" value="Unassembled WGS sequence"/>
</dbReference>
<dbReference type="GO" id="GO:0008972">
    <property type="term" value="F:phosphomethylpyrimidine kinase activity"/>
    <property type="evidence" value="ECO:0007669"/>
    <property type="project" value="TreeGrafter"/>
</dbReference>
<evidence type="ECO:0000259" key="1">
    <source>
        <dbReference type="Pfam" id="PF08543"/>
    </source>
</evidence>
<dbReference type="SUPFAM" id="SSF53613">
    <property type="entry name" value="Ribokinase-like"/>
    <property type="match status" value="1"/>
</dbReference>
<name>A0A6A2ZF02_HIBSY</name>
<dbReference type="GO" id="GO:0009507">
    <property type="term" value="C:chloroplast"/>
    <property type="evidence" value="ECO:0007669"/>
    <property type="project" value="TreeGrafter"/>
</dbReference>
<dbReference type="Gene3D" id="3.40.1190.20">
    <property type="match status" value="1"/>
</dbReference>
<comment type="caution">
    <text evidence="2">The sequence shown here is derived from an EMBL/GenBank/DDBJ whole genome shotgun (WGS) entry which is preliminary data.</text>
</comment>
<feature type="domain" description="Pyridoxamine kinase/Phosphomethylpyrimidine kinase" evidence="1">
    <location>
        <begin position="2"/>
        <end position="124"/>
    </location>
</feature>
<dbReference type="PANTHER" id="PTHR20858:SF17">
    <property type="entry name" value="HYDROXYMETHYLPYRIMIDINE_PHOSPHOMETHYLPYRIMIDINE KINASE THI20-RELATED"/>
    <property type="match status" value="1"/>
</dbReference>
<dbReference type="PANTHER" id="PTHR20858">
    <property type="entry name" value="PHOSPHOMETHYLPYRIMIDINE KINASE"/>
    <property type="match status" value="1"/>
</dbReference>
<sequence length="189" mass="20428">MADIITPNLKEAAALLNGMLLETLDDMRTAARLLHNMGPKNVLVKGGDLPDSSDAIDILYDGLNFYELRSPLIRTRNAHGTGCSLASCIAAELAKGYPVLSAVAKRCFETALDYSKEIGIGNGPQGPFDHLLRLKSHSQDCHRQQPFSPSDLFLYAVTDSRMNKRWGQSIADAVKAAIDGGADREAVAD</sequence>
<proteinExistence type="predicted"/>
<organism evidence="2 3">
    <name type="scientific">Hibiscus syriacus</name>
    <name type="common">Rose of Sharon</name>
    <dbReference type="NCBI Taxonomy" id="106335"/>
    <lineage>
        <taxon>Eukaryota</taxon>
        <taxon>Viridiplantae</taxon>
        <taxon>Streptophyta</taxon>
        <taxon>Embryophyta</taxon>
        <taxon>Tracheophyta</taxon>
        <taxon>Spermatophyta</taxon>
        <taxon>Magnoliopsida</taxon>
        <taxon>eudicotyledons</taxon>
        <taxon>Gunneridae</taxon>
        <taxon>Pentapetalae</taxon>
        <taxon>rosids</taxon>
        <taxon>malvids</taxon>
        <taxon>Malvales</taxon>
        <taxon>Malvaceae</taxon>
        <taxon>Malvoideae</taxon>
        <taxon>Hibiscus</taxon>
    </lineage>
</organism>
<gene>
    <name evidence="2" type="ORF">F3Y22_tig00110893pilonHSYRG00113</name>
</gene>
<reference evidence="2" key="1">
    <citation type="submission" date="2019-09" db="EMBL/GenBank/DDBJ databases">
        <title>Draft genome information of white flower Hibiscus syriacus.</title>
        <authorList>
            <person name="Kim Y.-M."/>
        </authorList>
    </citation>
    <scope>NUCLEOTIDE SEQUENCE [LARGE SCALE GENOMIC DNA]</scope>
    <source>
        <strain evidence="2">YM2019G1</strain>
    </source>
</reference>
<dbReference type="GO" id="GO:0009228">
    <property type="term" value="P:thiamine biosynthetic process"/>
    <property type="evidence" value="ECO:0007669"/>
    <property type="project" value="TreeGrafter"/>
</dbReference>
<dbReference type="InterPro" id="IPR013749">
    <property type="entry name" value="PM/HMP-P_kinase-1"/>
</dbReference>
<evidence type="ECO:0000313" key="3">
    <source>
        <dbReference type="Proteomes" id="UP000436088"/>
    </source>
</evidence>
<keyword evidence="3" id="KW-1185">Reference proteome</keyword>
<dbReference type="InterPro" id="IPR029056">
    <property type="entry name" value="Ribokinase-like"/>
</dbReference>
<dbReference type="EMBL" id="VEPZ02001150">
    <property type="protein sequence ID" value="KAE8690624.1"/>
    <property type="molecule type" value="Genomic_DNA"/>
</dbReference>
<accession>A0A6A2ZF02</accession>
<dbReference type="AlphaFoldDB" id="A0A6A2ZF02"/>